<keyword evidence="2" id="KW-0472">Membrane</keyword>
<dbReference type="AlphaFoldDB" id="A0ABD1NZS4"/>
<keyword evidence="2" id="KW-0812">Transmembrane</keyword>
<proteinExistence type="predicted"/>
<evidence type="ECO:0000256" key="2">
    <source>
        <dbReference type="SAM" id="Phobius"/>
    </source>
</evidence>
<evidence type="ECO:0000256" key="1">
    <source>
        <dbReference type="SAM" id="MobiDB-lite"/>
    </source>
</evidence>
<dbReference type="EMBL" id="JBFOLJ010000045">
    <property type="protein sequence ID" value="KAL2457100.1"/>
    <property type="molecule type" value="Genomic_DNA"/>
</dbReference>
<evidence type="ECO:0000313" key="4">
    <source>
        <dbReference type="Proteomes" id="UP001604277"/>
    </source>
</evidence>
<reference evidence="4" key="1">
    <citation type="submission" date="2024-07" db="EMBL/GenBank/DDBJ databases">
        <title>Two chromosome-level genome assemblies of Korean endemic species Abeliophyllum distichum and Forsythia ovata (Oleaceae).</title>
        <authorList>
            <person name="Jang H."/>
        </authorList>
    </citation>
    <scope>NUCLEOTIDE SEQUENCE [LARGE SCALE GENOMIC DNA]</scope>
</reference>
<feature type="region of interest" description="Disordered" evidence="1">
    <location>
        <begin position="146"/>
        <end position="185"/>
    </location>
</feature>
<comment type="caution">
    <text evidence="3">The sequence shown here is derived from an EMBL/GenBank/DDBJ whole genome shotgun (WGS) entry which is preliminary data.</text>
</comment>
<accession>A0ABD1NZS4</accession>
<feature type="transmembrane region" description="Helical" evidence="2">
    <location>
        <begin position="23"/>
        <end position="44"/>
    </location>
</feature>
<gene>
    <name evidence="3" type="ORF">Fot_56511</name>
</gene>
<sequence length="185" mass="20595">MALPRTGDGTTEPRHGTEEVSKMIAIVAELLSMGHIIHSFFICIRDTAVPVPIHPSMYRTILLLFGGTVGLAYIQCFRSIREGRALISGHPGDPPRMMRHVYEIREGPELNEWMAGRDPPPPKLLSYDEFKLHFLMGRLSRRVEVPTSGVETGGSNVNEAESSRAAEERVRHVPPQLPQMDSANT</sequence>
<dbReference type="Proteomes" id="UP001604277">
    <property type="component" value="Unassembled WGS sequence"/>
</dbReference>
<organism evidence="3 4">
    <name type="scientific">Forsythia ovata</name>
    <dbReference type="NCBI Taxonomy" id="205694"/>
    <lineage>
        <taxon>Eukaryota</taxon>
        <taxon>Viridiplantae</taxon>
        <taxon>Streptophyta</taxon>
        <taxon>Embryophyta</taxon>
        <taxon>Tracheophyta</taxon>
        <taxon>Spermatophyta</taxon>
        <taxon>Magnoliopsida</taxon>
        <taxon>eudicotyledons</taxon>
        <taxon>Gunneridae</taxon>
        <taxon>Pentapetalae</taxon>
        <taxon>asterids</taxon>
        <taxon>lamiids</taxon>
        <taxon>Lamiales</taxon>
        <taxon>Oleaceae</taxon>
        <taxon>Forsythieae</taxon>
        <taxon>Forsythia</taxon>
    </lineage>
</organism>
<name>A0ABD1NZS4_9LAMI</name>
<evidence type="ECO:0000313" key="3">
    <source>
        <dbReference type="EMBL" id="KAL2457100.1"/>
    </source>
</evidence>
<keyword evidence="4" id="KW-1185">Reference proteome</keyword>
<feature type="transmembrane region" description="Helical" evidence="2">
    <location>
        <begin position="56"/>
        <end position="74"/>
    </location>
</feature>
<protein>
    <submittedName>
        <fullName evidence="3">Uncharacterized protein</fullName>
    </submittedName>
</protein>
<keyword evidence="2" id="KW-1133">Transmembrane helix</keyword>
<feature type="compositionally biased region" description="Basic and acidic residues" evidence="1">
    <location>
        <begin position="161"/>
        <end position="171"/>
    </location>
</feature>